<feature type="non-terminal residue" evidence="3">
    <location>
        <position position="302"/>
    </location>
</feature>
<evidence type="ECO:0000313" key="3">
    <source>
        <dbReference type="EMBL" id="RCI72158.1"/>
    </source>
</evidence>
<dbReference type="InterPro" id="IPR007892">
    <property type="entry name" value="CHASE4"/>
</dbReference>
<feature type="domain" description="CHASE4" evidence="2">
    <location>
        <begin position="59"/>
        <end position="219"/>
    </location>
</feature>
<keyword evidence="1" id="KW-0472">Membrane</keyword>
<feature type="transmembrane region" description="Helical" evidence="1">
    <location>
        <begin position="20"/>
        <end position="41"/>
    </location>
</feature>
<dbReference type="Proteomes" id="UP000253594">
    <property type="component" value="Unassembled WGS sequence"/>
</dbReference>
<protein>
    <submittedName>
        <fullName evidence="3">Bifunctional diguanylate cyclase/phosphodiesterase</fullName>
    </submittedName>
</protein>
<organism evidence="3 4">
    <name type="scientific">Pseudomonas aeruginosa</name>
    <dbReference type="NCBI Taxonomy" id="287"/>
    <lineage>
        <taxon>Bacteria</taxon>
        <taxon>Pseudomonadati</taxon>
        <taxon>Pseudomonadota</taxon>
        <taxon>Gammaproteobacteria</taxon>
        <taxon>Pseudomonadales</taxon>
        <taxon>Pseudomonadaceae</taxon>
        <taxon>Pseudomonas</taxon>
    </lineage>
</organism>
<reference evidence="3 4" key="1">
    <citation type="submission" date="2018-07" db="EMBL/GenBank/DDBJ databases">
        <title>Mechanisms of high-level aminoglycoside resistance among Gram-negative pathogens in Brazil.</title>
        <authorList>
            <person name="Ballaben A.S."/>
            <person name="Darini A.L.C."/>
            <person name="Doi Y."/>
        </authorList>
    </citation>
    <scope>NUCLEOTIDE SEQUENCE [LARGE SCALE GENOMIC DNA]</scope>
    <source>
        <strain evidence="3 4">B2-305</strain>
    </source>
</reference>
<feature type="transmembrane region" description="Helical" evidence="1">
    <location>
        <begin position="255"/>
        <end position="273"/>
    </location>
</feature>
<keyword evidence="1" id="KW-0812">Transmembrane</keyword>
<comment type="caution">
    <text evidence="3">The sequence shown here is derived from an EMBL/GenBank/DDBJ whole genome shotgun (WGS) entry which is preliminary data.</text>
</comment>
<accession>A0A367M445</accession>
<sequence>MLASAIASGTAVSQVSKHLLMFLAALFLALGACGWAILHIARHQDDIAIEQSHFYVEKALQNRRENSEQFSTTYSFWTDAYVYLGNRVDVDWAFTKNNLGSVLYTTNGYDGVFVIDDRGTRYAMLEGELSERSLADSLNADTGDILRSARRAAVDEAAISRYVDFDGAPAILVASAIKPTSDHAPIDLAKASVMVFVDRLTPAKLAKLGGDYGIANLHLLAGGAAGDKESLALEGTPHRLAWVSSRPGSAMLRETALPLLGIFVLAAGLLFWLSRSAVLNARAVDRQQKVLKRSNQALLASE</sequence>
<dbReference type="AlphaFoldDB" id="A0A367M445"/>
<keyword evidence="1" id="KW-1133">Transmembrane helix</keyword>
<dbReference type="Pfam" id="PF05228">
    <property type="entry name" value="CHASE4"/>
    <property type="match status" value="1"/>
</dbReference>
<evidence type="ECO:0000259" key="2">
    <source>
        <dbReference type="Pfam" id="PF05228"/>
    </source>
</evidence>
<name>A0A367M445_PSEAI</name>
<evidence type="ECO:0000256" key="1">
    <source>
        <dbReference type="SAM" id="Phobius"/>
    </source>
</evidence>
<dbReference type="EMBL" id="QORE01001065">
    <property type="protein sequence ID" value="RCI72158.1"/>
    <property type="molecule type" value="Genomic_DNA"/>
</dbReference>
<evidence type="ECO:0000313" key="4">
    <source>
        <dbReference type="Proteomes" id="UP000253594"/>
    </source>
</evidence>
<proteinExistence type="predicted"/>
<gene>
    <name evidence="3" type="ORF">DT376_25250</name>
</gene>